<evidence type="ECO:0000313" key="9">
    <source>
        <dbReference type="Proteomes" id="UP000199614"/>
    </source>
</evidence>
<dbReference type="EMBL" id="FOUY01000008">
    <property type="protein sequence ID" value="SFN13507.1"/>
    <property type="molecule type" value="Genomic_DNA"/>
</dbReference>
<keyword evidence="3" id="KW-0238">DNA-binding</keyword>
<dbReference type="RefSeq" id="WP_093340873.1">
    <property type="nucleotide sequence ID" value="NZ_FOUY01000008.1"/>
</dbReference>
<dbReference type="SUPFAM" id="SSF52172">
    <property type="entry name" value="CheY-like"/>
    <property type="match status" value="1"/>
</dbReference>
<dbReference type="AlphaFoldDB" id="A0A1I4WJ75"/>
<dbReference type="PANTHER" id="PTHR44688">
    <property type="entry name" value="DNA-BINDING TRANSCRIPTIONAL ACTIVATOR DEVR_DOSR"/>
    <property type="match status" value="1"/>
</dbReference>
<dbReference type="GO" id="GO:0000160">
    <property type="term" value="P:phosphorelay signal transduction system"/>
    <property type="evidence" value="ECO:0007669"/>
    <property type="project" value="InterPro"/>
</dbReference>
<dbReference type="InterPro" id="IPR011006">
    <property type="entry name" value="CheY-like_superfamily"/>
</dbReference>
<dbReference type="STRING" id="260086.SAMN05216207_1008164"/>
<dbReference type="InterPro" id="IPR000792">
    <property type="entry name" value="Tscrpt_reg_LuxR_C"/>
</dbReference>
<dbReference type="PROSITE" id="PS00622">
    <property type="entry name" value="HTH_LUXR_1"/>
    <property type="match status" value="1"/>
</dbReference>
<evidence type="ECO:0000256" key="1">
    <source>
        <dbReference type="ARBA" id="ARBA00022553"/>
    </source>
</evidence>
<dbReference type="SUPFAM" id="SSF46894">
    <property type="entry name" value="C-terminal effector domain of the bipartite response regulators"/>
    <property type="match status" value="1"/>
</dbReference>
<keyword evidence="4" id="KW-0804">Transcription</keyword>
<gene>
    <name evidence="8" type="ORF">SAMN05216207_1008164</name>
</gene>
<dbReference type="CDD" id="cd17535">
    <property type="entry name" value="REC_NarL-like"/>
    <property type="match status" value="1"/>
</dbReference>
<dbReference type="SMART" id="SM00421">
    <property type="entry name" value="HTH_LUXR"/>
    <property type="match status" value="1"/>
</dbReference>
<keyword evidence="1 5" id="KW-0597">Phosphoprotein</keyword>
<dbReference type="InterPro" id="IPR058245">
    <property type="entry name" value="NreC/VraR/RcsB-like_REC"/>
</dbReference>
<keyword evidence="9" id="KW-1185">Reference proteome</keyword>
<dbReference type="GO" id="GO:0006355">
    <property type="term" value="P:regulation of DNA-templated transcription"/>
    <property type="evidence" value="ECO:0007669"/>
    <property type="project" value="InterPro"/>
</dbReference>
<dbReference type="OrthoDB" id="9808843at2"/>
<evidence type="ECO:0000256" key="5">
    <source>
        <dbReference type="PROSITE-ProRule" id="PRU00169"/>
    </source>
</evidence>
<dbReference type="CDD" id="cd06170">
    <property type="entry name" value="LuxR_C_like"/>
    <property type="match status" value="1"/>
</dbReference>
<dbReference type="InterPro" id="IPR001789">
    <property type="entry name" value="Sig_transdc_resp-reg_receiver"/>
</dbReference>
<dbReference type="Pfam" id="PF00196">
    <property type="entry name" value="GerE"/>
    <property type="match status" value="1"/>
</dbReference>
<evidence type="ECO:0000256" key="4">
    <source>
        <dbReference type="ARBA" id="ARBA00023163"/>
    </source>
</evidence>
<protein>
    <submittedName>
        <fullName evidence="8">Two component transcriptional regulator, LuxR family</fullName>
    </submittedName>
</protein>
<evidence type="ECO:0000259" key="7">
    <source>
        <dbReference type="PROSITE" id="PS50110"/>
    </source>
</evidence>
<name>A0A1I4WJ75_PSUAM</name>
<evidence type="ECO:0000256" key="2">
    <source>
        <dbReference type="ARBA" id="ARBA00023015"/>
    </source>
</evidence>
<evidence type="ECO:0000259" key="6">
    <source>
        <dbReference type="PROSITE" id="PS50043"/>
    </source>
</evidence>
<dbReference type="InterPro" id="IPR016032">
    <property type="entry name" value="Sig_transdc_resp-reg_C-effctor"/>
</dbReference>
<accession>A0A1I4WJ75</accession>
<dbReference type="PROSITE" id="PS50110">
    <property type="entry name" value="RESPONSE_REGULATORY"/>
    <property type="match status" value="1"/>
</dbReference>
<dbReference type="Proteomes" id="UP000199614">
    <property type="component" value="Unassembled WGS sequence"/>
</dbReference>
<dbReference type="Gene3D" id="3.40.50.2300">
    <property type="match status" value="1"/>
</dbReference>
<evidence type="ECO:0000256" key="3">
    <source>
        <dbReference type="ARBA" id="ARBA00023125"/>
    </source>
</evidence>
<feature type="domain" description="Response regulatory" evidence="7">
    <location>
        <begin position="28"/>
        <end position="146"/>
    </location>
</feature>
<feature type="domain" description="HTH luxR-type" evidence="6">
    <location>
        <begin position="175"/>
        <end position="240"/>
    </location>
</feature>
<keyword evidence="2" id="KW-0805">Transcription regulation</keyword>
<evidence type="ECO:0000313" key="8">
    <source>
        <dbReference type="EMBL" id="SFN13507.1"/>
    </source>
</evidence>
<dbReference type="PRINTS" id="PR00038">
    <property type="entry name" value="HTHLUXR"/>
</dbReference>
<dbReference type="GO" id="GO:0003677">
    <property type="term" value="F:DNA binding"/>
    <property type="evidence" value="ECO:0007669"/>
    <property type="project" value="UniProtKB-KW"/>
</dbReference>
<reference evidence="8 9" key="1">
    <citation type="submission" date="2016-10" db="EMBL/GenBank/DDBJ databases">
        <authorList>
            <person name="de Groot N.N."/>
        </authorList>
    </citation>
    <scope>NUCLEOTIDE SEQUENCE [LARGE SCALE GENOMIC DNA]</scope>
    <source>
        <strain evidence="8 9">CGMCC 4.1877</strain>
    </source>
</reference>
<organism evidence="8 9">
    <name type="scientific">Pseudonocardia ammonioxydans</name>
    <dbReference type="NCBI Taxonomy" id="260086"/>
    <lineage>
        <taxon>Bacteria</taxon>
        <taxon>Bacillati</taxon>
        <taxon>Actinomycetota</taxon>
        <taxon>Actinomycetes</taxon>
        <taxon>Pseudonocardiales</taxon>
        <taxon>Pseudonocardiaceae</taxon>
        <taxon>Pseudonocardia</taxon>
    </lineage>
</organism>
<feature type="modified residue" description="4-aspartylphosphate" evidence="5">
    <location>
        <position position="79"/>
    </location>
</feature>
<sequence>MTLEAVREATDRPVRGHDGVDVVRRAARVLVVDAEPIVRHGLRALLTAEPDLAPAGEAASPRDALMVAERTRPDVIVVDIEFGRDERPGLDLVRALLERCRGAKVLVLTGCRDRDSMMRTVRLGVHGYLRKGADTTEIVRAVRAVQRGEGVFDPGTGAAGPLQVLREPAPSAGPDLCKTSLLTDRENQVLRLLAVGLSNREIGTRLRISEATVKFHVRNLRDKLEVRRRTEIVYTAARQGIV</sequence>
<dbReference type="PROSITE" id="PS50043">
    <property type="entry name" value="HTH_LUXR_2"/>
    <property type="match status" value="1"/>
</dbReference>
<dbReference type="Pfam" id="PF00072">
    <property type="entry name" value="Response_reg"/>
    <property type="match status" value="1"/>
</dbReference>
<dbReference type="SMART" id="SM00448">
    <property type="entry name" value="REC"/>
    <property type="match status" value="1"/>
</dbReference>
<proteinExistence type="predicted"/>
<dbReference type="PANTHER" id="PTHR44688:SF16">
    <property type="entry name" value="DNA-BINDING TRANSCRIPTIONAL ACTIVATOR DEVR_DOSR"/>
    <property type="match status" value="1"/>
</dbReference>